<dbReference type="InterPro" id="IPR033479">
    <property type="entry name" value="dCache_1"/>
</dbReference>
<protein>
    <submittedName>
        <fullName evidence="14">Methyl-accepting chemotaxis sensory transducer with Cache sensor</fullName>
    </submittedName>
</protein>
<dbReference type="Pfam" id="PF00015">
    <property type="entry name" value="MCPsignal"/>
    <property type="match status" value="1"/>
</dbReference>
<comment type="similarity">
    <text evidence="8">Belongs to the methyl-accepting chemotaxis (MCP) protein family.</text>
</comment>
<evidence type="ECO:0000256" key="5">
    <source>
        <dbReference type="ARBA" id="ARBA00022989"/>
    </source>
</evidence>
<dbReference type="Pfam" id="PF02743">
    <property type="entry name" value="dCache_1"/>
    <property type="match status" value="1"/>
</dbReference>
<feature type="coiled-coil region" evidence="10">
    <location>
        <begin position="367"/>
        <end position="451"/>
    </location>
</feature>
<dbReference type="SUPFAM" id="SSF58104">
    <property type="entry name" value="Methyl-accepting chemotaxis protein (MCP) signaling domain"/>
    <property type="match status" value="1"/>
</dbReference>
<dbReference type="GO" id="GO:0004888">
    <property type="term" value="F:transmembrane signaling receptor activity"/>
    <property type="evidence" value="ECO:0007669"/>
    <property type="project" value="InterPro"/>
</dbReference>
<dbReference type="Pfam" id="PF00672">
    <property type="entry name" value="HAMP"/>
    <property type="match status" value="1"/>
</dbReference>
<dbReference type="GO" id="GO:0005886">
    <property type="term" value="C:plasma membrane"/>
    <property type="evidence" value="ECO:0007669"/>
    <property type="project" value="UniProtKB-SubCell"/>
</dbReference>
<evidence type="ECO:0000256" key="1">
    <source>
        <dbReference type="ARBA" id="ARBA00004651"/>
    </source>
</evidence>
<dbReference type="CDD" id="cd06225">
    <property type="entry name" value="HAMP"/>
    <property type="match status" value="1"/>
</dbReference>
<evidence type="ECO:0000256" key="11">
    <source>
        <dbReference type="SAM" id="Phobius"/>
    </source>
</evidence>
<dbReference type="EMBL" id="FWZU01000002">
    <property type="protein sequence ID" value="SMF05883.1"/>
    <property type="molecule type" value="Genomic_DNA"/>
</dbReference>
<dbReference type="RefSeq" id="WP_137982504.1">
    <property type="nucleotide sequence ID" value="NZ_FWZU01000002.1"/>
</dbReference>
<keyword evidence="6 11" id="KW-0472">Membrane</keyword>
<reference evidence="15" key="1">
    <citation type="submission" date="2017-04" db="EMBL/GenBank/DDBJ databases">
        <authorList>
            <person name="Varghese N."/>
            <person name="Submissions S."/>
        </authorList>
    </citation>
    <scope>NUCLEOTIDE SEQUENCE [LARGE SCALE GENOMIC DNA]</scope>
    <source>
        <strain evidence="15">K3S</strain>
    </source>
</reference>
<dbReference type="InterPro" id="IPR029151">
    <property type="entry name" value="Sensor-like_sf"/>
</dbReference>
<keyword evidence="3" id="KW-0145">Chemotaxis</keyword>
<dbReference type="Gene3D" id="6.10.340.10">
    <property type="match status" value="1"/>
</dbReference>
<evidence type="ECO:0000256" key="6">
    <source>
        <dbReference type="ARBA" id="ARBA00023136"/>
    </source>
</evidence>
<evidence type="ECO:0000256" key="7">
    <source>
        <dbReference type="ARBA" id="ARBA00023224"/>
    </source>
</evidence>
<name>A0A1X7D0B4_9BACT</name>
<evidence type="ECO:0000256" key="4">
    <source>
        <dbReference type="ARBA" id="ARBA00022692"/>
    </source>
</evidence>
<dbReference type="GO" id="GO:0007165">
    <property type="term" value="P:signal transduction"/>
    <property type="evidence" value="ECO:0007669"/>
    <property type="project" value="UniProtKB-KW"/>
</dbReference>
<proteinExistence type="inferred from homology"/>
<dbReference type="SUPFAM" id="SSF103190">
    <property type="entry name" value="Sensory domain-like"/>
    <property type="match status" value="1"/>
</dbReference>
<evidence type="ECO:0000256" key="8">
    <source>
        <dbReference type="ARBA" id="ARBA00029447"/>
    </source>
</evidence>
<dbReference type="PROSITE" id="PS50885">
    <property type="entry name" value="HAMP"/>
    <property type="match status" value="1"/>
</dbReference>
<keyword evidence="10" id="KW-0175">Coiled coil</keyword>
<dbReference type="InterPro" id="IPR003660">
    <property type="entry name" value="HAMP_dom"/>
</dbReference>
<keyword evidence="7 9" id="KW-0807">Transducer</keyword>
<dbReference type="STRING" id="1519643.SAMN06295933_1462"/>
<dbReference type="CDD" id="cd11386">
    <property type="entry name" value="MCP_signal"/>
    <property type="match status" value="1"/>
</dbReference>
<dbReference type="SMART" id="SM00304">
    <property type="entry name" value="HAMP"/>
    <property type="match status" value="1"/>
</dbReference>
<evidence type="ECO:0000259" key="13">
    <source>
        <dbReference type="PROSITE" id="PS50885"/>
    </source>
</evidence>
<keyword evidence="2" id="KW-1003">Cell membrane</keyword>
<comment type="subcellular location">
    <subcellularLocation>
        <location evidence="1">Cell membrane</location>
        <topology evidence="1">Multi-pass membrane protein</topology>
    </subcellularLocation>
</comment>
<evidence type="ECO:0000256" key="9">
    <source>
        <dbReference type="PROSITE-ProRule" id="PRU00284"/>
    </source>
</evidence>
<feature type="domain" description="Methyl-accepting transducer" evidence="12">
    <location>
        <begin position="423"/>
        <end position="659"/>
    </location>
</feature>
<dbReference type="CDD" id="cd12913">
    <property type="entry name" value="PDC1_MCP_like"/>
    <property type="match status" value="1"/>
</dbReference>
<dbReference type="Gene3D" id="1.10.287.950">
    <property type="entry name" value="Methyl-accepting chemotaxis protein"/>
    <property type="match status" value="1"/>
</dbReference>
<dbReference type="GO" id="GO:0006935">
    <property type="term" value="P:chemotaxis"/>
    <property type="evidence" value="ECO:0007669"/>
    <property type="project" value="UniProtKB-KW"/>
</dbReference>
<dbReference type="SMART" id="SM00283">
    <property type="entry name" value="MA"/>
    <property type="match status" value="1"/>
</dbReference>
<evidence type="ECO:0000259" key="12">
    <source>
        <dbReference type="PROSITE" id="PS50111"/>
    </source>
</evidence>
<evidence type="ECO:0000313" key="14">
    <source>
        <dbReference type="EMBL" id="SMF05883.1"/>
    </source>
</evidence>
<dbReference type="OrthoDB" id="5348717at2"/>
<evidence type="ECO:0000256" key="3">
    <source>
        <dbReference type="ARBA" id="ARBA00022500"/>
    </source>
</evidence>
<feature type="transmembrane region" description="Helical" evidence="11">
    <location>
        <begin position="303"/>
        <end position="321"/>
    </location>
</feature>
<dbReference type="AlphaFoldDB" id="A0A1X7D0B4"/>
<dbReference type="InterPro" id="IPR004090">
    <property type="entry name" value="Chemotax_Me-accpt_rcpt"/>
</dbReference>
<evidence type="ECO:0000313" key="15">
    <source>
        <dbReference type="Proteomes" id="UP000192906"/>
    </source>
</evidence>
<organism evidence="14 15">
    <name type="scientific">Desulfovibrio gilichinskyi</name>
    <dbReference type="NCBI Taxonomy" id="1519643"/>
    <lineage>
        <taxon>Bacteria</taxon>
        <taxon>Pseudomonadati</taxon>
        <taxon>Thermodesulfobacteriota</taxon>
        <taxon>Desulfovibrionia</taxon>
        <taxon>Desulfovibrionales</taxon>
        <taxon>Desulfovibrionaceae</taxon>
        <taxon>Desulfovibrio</taxon>
    </lineage>
</organism>
<keyword evidence="15" id="KW-1185">Reference proteome</keyword>
<dbReference type="InterPro" id="IPR004089">
    <property type="entry name" value="MCPsignal_dom"/>
</dbReference>
<dbReference type="PROSITE" id="PS50111">
    <property type="entry name" value="CHEMOTAXIS_TRANSDUC_2"/>
    <property type="match status" value="1"/>
</dbReference>
<dbReference type="CDD" id="cd12912">
    <property type="entry name" value="PDC2_MCP_like"/>
    <property type="match status" value="1"/>
</dbReference>
<keyword evidence="5 11" id="KW-1133">Transmembrane helix</keyword>
<evidence type="ECO:0000256" key="10">
    <source>
        <dbReference type="SAM" id="Coils"/>
    </source>
</evidence>
<accession>A0A1X7D0B4</accession>
<evidence type="ECO:0000256" key="2">
    <source>
        <dbReference type="ARBA" id="ARBA00022475"/>
    </source>
</evidence>
<sequence>MLMNIKNKIILLTLTAVLFSIGGLSSTAYFKMTEMAESFFASSSMNELMQIDNFVSDFMKETEQNAKFLALEDNVLNSLGENPNFVKQEGLERISRSTMTEQGKKTFDLFGKMVSSHDSYDAVYLGMKDGSFNMYPEDSMPKGYDPRPRPWYRTAIEAPQISSFSKAYKSTTGKPVSSIMAKLVQNDQVIGIVGIDINLATLTDVISDIKVGKTGYIMLMEGDNTILSDPVHKDFLFKKADDLGIEGFNTIAKLKDNMTTVNVDGVEKFVRVYTSPKLGWKLALMIDKSEIMEDAYSTLRSTVLIGVCIAIILCIVGWIVAKSIATPIQSLVEAAQSVAKGDYKAIPDGKKFNGELLTLQQALKSMVASLSDLIKATEEKSLEAENQTRLAKDALADAEDARREADSAKRAGMLQAAEHLEIIVNQVTSASQELSAQIEESRAGAEQQRERTTEAATAMEEMNASVFEVAQNSSQAAESADNAKKQAETGGKIVENVIRSIGEVNTAAGEMAGGLEDLGRQAQGIGHIMNVITDIADQTNLLALNAAIEAARAGEAGRGFAVVADEVRKLAEKTMDATKEVGAAVSAIQAGTEKSIKDMSRASDMIGNSNGYASEAGESLSSIVDIVDSTSDQVRAIATASEEQSAASEEINRNTDEVNRIAAETVQTMEESARAVNELSRLSEELQSVIDTLKDA</sequence>
<feature type="domain" description="HAMP" evidence="13">
    <location>
        <begin position="322"/>
        <end position="375"/>
    </location>
</feature>
<gene>
    <name evidence="14" type="ORF">SAMN06295933_1462</name>
</gene>
<keyword evidence="4 11" id="KW-0812">Transmembrane</keyword>
<dbReference type="FunFam" id="1.10.287.950:FF:000001">
    <property type="entry name" value="Methyl-accepting chemotaxis sensory transducer"/>
    <property type="match status" value="1"/>
</dbReference>
<dbReference type="PANTHER" id="PTHR32089:SF112">
    <property type="entry name" value="LYSOZYME-LIKE PROTEIN-RELATED"/>
    <property type="match status" value="1"/>
</dbReference>
<dbReference type="Proteomes" id="UP000192906">
    <property type="component" value="Unassembled WGS sequence"/>
</dbReference>
<dbReference type="PRINTS" id="PR00260">
    <property type="entry name" value="CHEMTRNSDUCR"/>
</dbReference>
<dbReference type="PANTHER" id="PTHR32089">
    <property type="entry name" value="METHYL-ACCEPTING CHEMOTAXIS PROTEIN MCPB"/>
    <property type="match status" value="1"/>
</dbReference>
<dbReference type="Gene3D" id="3.30.450.20">
    <property type="entry name" value="PAS domain"/>
    <property type="match status" value="1"/>
</dbReference>